<gene>
    <name evidence="2" type="ORF">B0H17DRAFT_1136434</name>
</gene>
<reference evidence="2" key="1">
    <citation type="submission" date="2023-03" db="EMBL/GenBank/DDBJ databases">
        <title>Massive genome expansion in bonnet fungi (Mycena s.s.) driven by repeated elements and novel gene families across ecological guilds.</title>
        <authorList>
            <consortium name="Lawrence Berkeley National Laboratory"/>
            <person name="Harder C.B."/>
            <person name="Miyauchi S."/>
            <person name="Viragh M."/>
            <person name="Kuo A."/>
            <person name="Thoen E."/>
            <person name="Andreopoulos B."/>
            <person name="Lu D."/>
            <person name="Skrede I."/>
            <person name="Drula E."/>
            <person name="Henrissat B."/>
            <person name="Morin E."/>
            <person name="Kohler A."/>
            <person name="Barry K."/>
            <person name="LaButti K."/>
            <person name="Morin E."/>
            <person name="Salamov A."/>
            <person name="Lipzen A."/>
            <person name="Mereny Z."/>
            <person name="Hegedus B."/>
            <person name="Baldrian P."/>
            <person name="Stursova M."/>
            <person name="Weitz H."/>
            <person name="Taylor A."/>
            <person name="Grigoriev I.V."/>
            <person name="Nagy L.G."/>
            <person name="Martin F."/>
            <person name="Kauserud H."/>
        </authorList>
    </citation>
    <scope>NUCLEOTIDE SEQUENCE</scope>
    <source>
        <strain evidence="2">CBHHK067</strain>
    </source>
</reference>
<accession>A0AAD7GBS8</accession>
<feature type="compositionally biased region" description="Polar residues" evidence="1">
    <location>
        <begin position="204"/>
        <end position="218"/>
    </location>
</feature>
<dbReference type="AlphaFoldDB" id="A0AAD7GBS8"/>
<evidence type="ECO:0000313" key="3">
    <source>
        <dbReference type="Proteomes" id="UP001221757"/>
    </source>
</evidence>
<evidence type="ECO:0000313" key="2">
    <source>
        <dbReference type="EMBL" id="KAJ7687106.1"/>
    </source>
</evidence>
<sequence>MSVEAEIAGVVWGDPGVVSSGMKGSFGAANAKSRMARPRNDKNRRDATHFETLEFKVSNEAPGLIDWDSNSTGHGRILKLVHYAIRDYPHRAATANTVPVHRVRVGADQNIRSRTGLPRKKRLVRSGWVSQTKLEVLTMKRLEINPYRVGGDTDPNPKSARIPTYGSGHWQDSMGATTNRGILAKTSAKVSMENLPPAEFNRGNGLNESTSAETTASQVRGDADASPHWQRLVGRSVTTIQRASPQIPRQMRLISPTASPQHRVGGATEQEVTRGSGYILANINKKISVGLTTVRACSR</sequence>
<comment type="caution">
    <text evidence="2">The sequence shown here is derived from an EMBL/GenBank/DDBJ whole genome shotgun (WGS) entry which is preliminary data.</text>
</comment>
<keyword evidence="3" id="KW-1185">Reference proteome</keyword>
<dbReference type="EMBL" id="JARKIE010000090">
    <property type="protein sequence ID" value="KAJ7687106.1"/>
    <property type="molecule type" value="Genomic_DNA"/>
</dbReference>
<organism evidence="2 3">
    <name type="scientific">Mycena rosella</name>
    <name type="common">Pink bonnet</name>
    <name type="synonym">Agaricus rosellus</name>
    <dbReference type="NCBI Taxonomy" id="1033263"/>
    <lineage>
        <taxon>Eukaryota</taxon>
        <taxon>Fungi</taxon>
        <taxon>Dikarya</taxon>
        <taxon>Basidiomycota</taxon>
        <taxon>Agaricomycotina</taxon>
        <taxon>Agaricomycetes</taxon>
        <taxon>Agaricomycetidae</taxon>
        <taxon>Agaricales</taxon>
        <taxon>Marasmiineae</taxon>
        <taxon>Mycenaceae</taxon>
        <taxon>Mycena</taxon>
    </lineage>
</organism>
<proteinExistence type="predicted"/>
<dbReference type="Proteomes" id="UP001221757">
    <property type="component" value="Unassembled WGS sequence"/>
</dbReference>
<name>A0AAD7GBS8_MYCRO</name>
<protein>
    <submittedName>
        <fullName evidence="2">Uncharacterized protein</fullName>
    </submittedName>
</protein>
<evidence type="ECO:0000256" key="1">
    <source>
        <dbReference type="SAM" id="MobiDB-lite"/>
    </source>
</evidence>
<feature type="region of interest" description="Disordered" evidence="1">
    <location>
        <begin position="195"/>
        <end position="225"/>
    </location>
</feature>